<gene>
    <name evidence="10" type="ORF">GAYE_SCF24G4368</name>
</gene>
<evidence type="ECO:0000256" key="4">
    <source>
        <dbReference type="ARBA" id="ARBA00022692"/>
    </source>
</evidence>
<keyword evidence="3 9" id="KW-0813">Transport</keyword>
<dbReference type="Proteomes" id="UP001300502">
    <property type="component" value="Unassembled WGS sequence"/>
</dbReference>
<feature type="repeat" description="Solcar" evidence="8">
    <location>
        <begin position="230"/>
        <end position="318"/>
    </location>
</feature>
<evidence type="ECO:0000256" key="5">
    <source>
        <dbReference type="ARBA" id="ARBA00022737"/>
    </source>
</evidence>
<evidence type="ECO:0000256" key="8">
    <source>
        <dbReference type="PROSITE-ProRule" id="PRU00282"/>
    </source>
</evidence>
<keyword evidence="11" id="KW-1185">Reference proteome</keyword>
<evidence type="ECO:0008006" key="12">
    <source>
        <dbReference type="Google" id="ProtNLM"/>
    </source>
</evidence>
<organism evidence="10 11">
    <name type="scientific">Galdieria yellowstonensis</name>
    <dbReference type="NCBI Taxonomy" id="3028027"/>
    <lineage>
        <taxon>Eukaryota</taxon>
        <taxon>Rhodophyta</taxon>
        <taxon>Bangiophyceae</taxon>
        <taxon>Galdieriales</taxon>
        <taxon>Galdieriaceae</taxon>
        <taxon>Galdieria</taxon>
    </lineage>
</organism>
<proteinExistence type="inferred from homology"/>
<comment type="caution">
    <text evidence="10">The sequence shown here is derived from an EMBL/GenBank/DDBJ whole genome shotgun (WGS) entry which is preliminary data.</text>
</comment>
<dbReference type="InterPro" id="IPR044712">
    <property type="entry name" value="SLC25A32-like"/>
</dbReference>
<dbReference type="PROSITE" id="PS50920">
    <property type="entry name" value="SOLCAR"/>
    <property type="match status" value="3"/>
</dbReference>
<evidence type="ECO:0000256" key="7">
    <source>
        <dbReference type="ARBA" id="ARBA00023136"/>
    </source>
</evidence>
<dbReference type="Pfam" id="PF00153">
    <property type="entry name" value="Mito_carr"/>
    <property type="match status" value="3"/>
</dbReference>
<keyword evidence="6" id="KW-1133">Transmembrane helix</keyword>
<name>A0AAV9IG72_9RHOD</name>
<keyword evidence="4 8" id="KW-0812">Transmembrane</keyword>
<evidence type="ECO:0000313" key="11">
    <source>
        <dbReference type="Proteomes" id="UP001300502"/>
    </source>
</evidence>
<dbReference type="GO" id="GO:0015215">
    <property type="term" value="F:nucleotide transmembrane transporter activity"/>
    <property type="evidence" value="ECO:0007669"/>
    <property type="project" value="UniProtKB-ARBA"/>
</dbReference>
<dbReference type="InterPro" id="IPR002067">
    <property type="entry name" value="MCP"/>
</dbReference>
<evidence type="ECO:0000256" key="6">
    <source>
        <dbReference type="ARBA" id="ARBA00022989"/>
    </source>
</evidence>
<reference evidence="10 11" key="1">
    <citation type="submission" date="2022-07" db="EMBL/GenBank/DDBJ databases">
        <title>Genome-wide signatures of adaptation to extreme environments.</title>
        <authorList>
            <person name="Cho C.H."/>
            <person name="Yoon H.S."/>
        </authorList>
    </citation>
    <scope>NUCLEOTIDE SEQUENCE [LARGE SCALE GENOMIC DNA]</scope>
    <source>
        <strain evidence="10 11">108.79 E11</strain>
    </source>
</reference>
<keyword evidence="5" id="KW-0677">Repeat</keyword>
<keyword evidence="7 8" id="KW-0472">Membrane</keyword>
<dbReference type="AlphaFoldDB" id="A0AAV9IG72"/>
<evidence type="ECO:0000313" key="10">
    <source>
        <dbReference type="EMBL" id="KAK4526452.1"/>
    </source>
</evidence>
<dbReference type="EMBL" id="JANCYU010000040">
    <property type="protein sequence ID" value="KAK4526452.1"/>
    <property type="molecule type" value="Genomic_DNA"/>
</dbReference>
<feature type="repeat" description="Solcar" evidence="8">
    <location>
        <begin position="19"/>
        <end position="110"/>
    </location>
</feature>
<dbReference type="InterPro" id="IPR018108">
    <property type="entry name" value="MCP_transmembrane"/>
</dbReference>
<dbReference type="Gene3D" id="1.50.40.10">
    <property type="entry name" value="Mitochondrial carrier domain"/>
    <property type="match status" value="1"/>
</dbReference>
<comment type="subcellular location">
    <subcellularLocation>
        <location evidence="1">Membrane</location>
        <topology evidence="1">Multi-pass membrane protein</topology>
    </subcellularLocation>
</comment>
<dbReference type="PANTHER" id="PTHR45683">
    <property type="entry name" value="MITOCHONDRIAL NICOTINAMIDE ADENINE DINUCLEOTIDE TRANSPORTER 1-RELATED-RELATED"/>
    <property type="match status" value="1"/>
</dbReference>
<sequence>MQREDVLDAEVLVLETSKLESRYAPFAGAFSGILSALATHPLDVVKTRLQVQFGRPRSQSLKYYGTFQSLALVWKEEGLRGLWQGITPTIAGLIPTQTIFFAVYTCMKSTSLSDNELSSPVFIHAYSAATAWLVTSVVTNPLWVVKVRMQAQRYTSNPWRKYDGLLRSFQVIWKEEGIYGLYRGTLAAMLGALGAMVQFPIYEAVKNSTSNNTCFDNAASVSSKWNDISPQLSRIALASGVSSLLSSMTVYPLEVIRSRIQVQDAQTRNSYRGIVDCISKMLRQEGVLAFYKGMGTSLLRTVPSGIISLSSYEMGLRLVHRVNLYWNAL</sequence>
<evidence type="ECO:0000256" key="9">
    <source>
        <dbReference type="RuleBase" id="RU000488"/>
    </source>
</evidence>
<dbReference type="SUPFAM" id="SSF103506">
    <property type="entry name" value="Mitochondrial carrier"/>
    <property type="match status" value="1"/>
</dbReference>
<dbReference type="GO" id="GO:0016020">
    <property type="term" value="C:membrane"/>
    <property type="evidence" value="ECO:0007669"/>
    <property type="project" value="UniProtKB-SubCell"/>
</dbReference>
<evidence type="ECO:0000256" key="3">
    <source>
        <dbReference type="ARBA" id="ARBA00022448"/>
    </source>
</evidence>
<dbReference type="InterPro" id="IPR023395">
    <property type="entry name" value="MCP_dom_sf"/>
</dbReference>
<dbReference type="PRINTS" id="PR00926">
    <property type="entry name" value="MITOCARRIER"/>
</dbReference>
<feature type="repeat" description="Solcar" evidence="8">
    <location>
        <begin position="119"/>
        <end position="208"/>
    </location>
</feature>
<accession>A0AAV9IG72</accession>
<protein>
    <recommendedName>
        <fullName evidence="12">Mitochondrial carrier</fullName>
    </recommendedName>
</protein>
<evidence type="ECO:0000256" key="2">
    <source>
        <dbReference type="ARBA" id="ARBA00006375"/>
    </source>
</evidence>
<comment type="similarity">
    <text evidence="2 9">Belongs to the mitochondrial carrier (TC 2.A.29) family.</text>
</comment>
<evidence type="ECO:0000256" key="1">
    <source>
        <dbReference type="ARBA" id="ARBA00004141"/>
    </source>
</evidence>